<organism evidence="1 2">
    <name type="scientific">Thalassotalea marina</name>
    <dbReference type="NCBI Taxonomy" id="1673741"/>
    <lineage>
        <taxon>Bacteria</taxon>
        <taxon>Pseudomonadati</taxon>
        <taxon>Pseudomonadota</taxon>
        <taxon>Gammaproteobacteria</taxon>
        <taxon>Alteromonadales</taxon>
        <taxon>Colwelliaceae</taxon>
        <taxon>Thalassotalea</taxon>
    </lineage>
</organism>
<comment type="caution">
    <text evidence="1">The sequence shown here is derived from an EMBL/GenBank/DDBJ whole genome shotgun (WGS) entry which is preliminary data.</text>
</comment>
<evidence type="ECO:0000313" key="1">
    <source>
        <dbReference type="EMBL" id="GHF95788.1"/>
    </source>
</evidence>
<evidence type="ECO:0008006" key="3">
    <source>
        <dbReference type="Google" id="ProtNLM"/>
    </source>
</evidence>
<sequence>MFKQVNTIKHLQNFLRLTTFIKNLTNKLKLFMTEPSNKTTQLINDKERQGIIDDASLVVNQIFEASNNKHFLQGLDYYSTDKDAYFVSGGAIKTLEQLKSSYAIAGASVEDLHNDILEWNIKVLSPELVSFTLPVQLRLKFKGIKEYTGQIFWSAVLQKVGEQWLVVQSHESWLDAVEMAQALTVKE</sequence>
<gene>
    <name evidence="1" type="ORF">GCM10017161_25130</name>
</gene>
<dbReference type="SUPFAM" id="SSF54427">
    <property type="entry name" value="NTF2-like"/>
    <property type="match status" value="1"/>
</dbReference>
<reference evidence="1" key="2">
    <citation type="submission" date="2020-09" db="EMBL/GenBank/DDBJ databases">
        <authorList>
            <person name="Sun Q."/>
            <person name="Kim S."/>
        </authorList>
    </citation>
    <scope>NUCLEOTIDE SEQUENCE</scope>
    <source>
        <strain evidence="1">KCTC 42731</strain>
    </source>
</reference>
<keyword evidence="2" id="KW-1185">Reference proteome</keyword>
<dbReference type="InterPro" id="IPR032710">
    <property type="entry name" value="NTF2-like_dom_sf"/>
</dbReference>
<reference evidence="1" key="1">
    <citation type="journal article" date="2014" name="Int. J. Syst. Evol. Microbiol.">
        <title>Complete genome sequence of Corynebacterium casei LMG S-19264T (=DSM 44701T), isolated from a smear-ripened cheese.</title>
        <authorList>
            <consortium name="US DOE Joint Genome Institute (JGI-PGF)"/>
            <person name="Walter F."/>
            <person name="Albersmeier A."/>
            <person name="Kalinowski J."/>
            <person name="Ruckert C."/>
        </authorList>
    </citation>
    <scope>NUCLEOTIDE SEQUENCE</scope>
    <source>
        <strain evidence="1">KCTC 42731</strain>
    </source>
</reference>
<dbReference type="Proteomes" id="UP000623842">
    <property type="component" value="Unassembled WGS sequence"/>
</dbReference>
<evidence type="ECO:0000313" key="2">
    <source>
        <dbReference type="Proteomes" id="UP000623842"/>
    </source>
</evidence>
<dbReference type="EMBL" id="BNCK01000005">
    <property type="protein sequence ID" value="GHF95788.1"/>
    <property type="molecule type" value="Genomic_DNA"/>
</dbReference>
<accession>A0A919BKS6</accession>
<dbReference type="Gene3D" id="3.10.450.50">
    <property type="match status" value="1"/>
</dbReference>
<name>A0A919BKS6_9GAMM</name>
<protein>
    <recommendedName>
        <fullName evidence="3">SnoaL-like domain-containing protein</fullName>
    </recommendedName>
</protein>
<proteinExistence type="predicted"/>
<dbReference type="RefSeq" id="WP_189771104.1">
    <property type="nucleotide sequence ID" value="NZ_BNCK01000005.1"/>
</dbReference>
<dbReference type="AlphaFoldDB" id="A0A919BKS6"/>